<keyword evidence="2" id="KW-0813">Transport</keyword>
<dbReference type="OrthoDB" id="196650at2759"/>
<accession>A0A2T9Z2T5</accession>
<keyword evidence="5 6" id="KW-0472">Membrane</keyword>
<dbReference type="SUPFAM" id="SSF103473">
    <property type="entry name" value="MFS general substrate transporter"/>
    <property type="match status" value="1"/>
</dbReference>
<protein>
    <recommendedName>
        <fullName evidence="7">Major facilitator superfamily (MFS) profile domain-containing protein</fullName>
    </recommendedName>
</protein>
<dbReference type="InterPro" id="IPR011701">
    <property type="entry name" value="MFS"/>
</dbReference>
<dbReference type="GO" id="GO:0016020">
    <property type="term" value="C:membrane"/>
    <property type="evidence" value="ECO:0007669"/>
    <property type="project" value="UniProtKB-SubCell"/>
</dbReference>
<name>A0A2T9Z2T5_9FUNG</name>
<dbReference type="InterPro" id="IPR036259">
    <property type="entry name" value="MFS_trans_sf"/>
</dbReference>
<evidence type="ECO:0000256" key="4">
    <source>
        <dbReference type="ARBA" id="ARBA00022989"/>
    </source>
</evidence>
<dbReference type="EMBL" id="MBFT01000062">
    <property type="protein sequence ID" value="PVU98903.1"/>
    <property type="molecule type" value="Genomic_DNA"/>
</dbReference>
<feature type="domain" description="Major facilitator superfamily (MFS) profile" evidence="7">
    <location>
        <begin position="59"/>
        <end position="494"/>
    </location>
</feature>
<comment type="caution">
    <text evidence="8">The sequence shown here is derived from an EMBL/GenBank/DDBJ whole genome shotgun (WGS) entry which is preliminary data.</text>
</comment>
<sequence>MTQSVKPIKAPPQITRIVVIALIIDILAFTSILPLLPRTIEAYQAKENFNNDTLLANILAFMRKVRLFQDTIASSLFLKPIQAPHPTDSTNLHKTDIVLLGGLLGSLYSILQCIVAPLFGRLSDRFGRKPILMFSMIGNLLWTILWMFSSSFELFFLARIIAGISEANIQISTAIIADVSKPKDRAKQMALVGIAFSLGFTIGPMIGAYFGSLGDGHENHSVSPKIPFIGGLKLAPFSNAAVFSLILLTIETIYLYLLLPETKGYMEASSIQTDLIQTSNENEKNKDIPVPTMSKREMYTDSEKTQTTNALHETPFKKICKIYFLYMLIFSGMEYSLTFLMYNLFQYSNKQQGMFLGVIGLISAIIQGGYVRRVVSKIGEKRMVEQGFIGCITGMVITSTMNAIVTILKPLNYKEIVIKSDSGVDSTKKPNPNNFYEQKTGGLLGDFRSSGQLGRAFGPAFACLIYWLFGPVICYGIGALCITFILYSFSKISI</sequence>
<proteinExistence type="predicted"/>
<feature type="transmembrane region" description="Helical" evidence="6">
    <location>
        <begin position="464"/>
        <end position="489"/>
    </location>
</feature>
<dbReference type="PROSITE" id="PS50850">
    <property type="entry name" value="MFS"/>
    <property type="match status" value="1"/>
</dbReference>
<dbReference type="PANTHER" id="PTHR23504:SF31">
    <property type="entry name" value="MAJOR FACILITATOR SUPERFAMILY DOMAIN-CONTAINING PROTEIN 10"/>
    <property type="match status" value="1"/>
</dbReference>
<gene>
    <name evidence="8" type="ORF">BB559_001173</name>
</gene>
<dbReference type="Gene3D" id="1.20.1250.20">
    <property type="entry name" value="MFS general substrate transporter like domains"/>
    <property type="match status" value="1"/>
</dbReference>
<dbReference type="PANTHER" id="PTHR23504">
    <property type="entry name" value="MAJOR FACILITATOR SUPERFAMILY DOMAIN-CONTAINING PROTEIN 10"/>
    <property type="match status" value="1"/>
</dbReference>
<feature type="transmembrane region" description="Helical" evidence="6">
    <location>
        <begin position="387"/>
        <end position="408"/>
    </location>
</feature>
<feature type="transmembrane region" description="Helical" evidence="6">
    <location>
        <begin position="131"/>
        <end position="148"/>
    </location>
</feature>
<evidence type="ECO:0000313" key="8">
    <source>
        <dbReference type="EMBL" id="PVU98903.1"/>
    </source>
</evidence>
<feature type="transmembrane region" description="Helical" evidence="6">
    <location>
        <begin position="323"/>
        <end position="342"/>
    </location>
</feature>
<comment type="subcellular location">
    <subcellularLocation>
        <location evidence="1">Membrane</location>
        <topology evidence="1">Multi-pass membrane protein</topology>
    </subcellularLocation>
</comment>
<dbReference type="Pfam" id="PF07690">
    <property type="entry name" value="MFS_1"/>
    <property type="match status" value="1"/>
</dbReference>
<feature type="transmembrane region" description="Helical" evidence="6">
    <location>
        <begin position="154"/>
        <end position="177"/>
    </location>
</feature>
<feature type="transmembrane region" description="Helical" evidence="6">
    <location>
        <begin position="189"/>
        <end position="210"/>
    </location>
</feature>
<dbReference type="GO" id="GO:0022857">
    <property type="term" value="F:transmembrane transporter activity"/>
    <property type="evidence" value="ECO:0007669"/>
    <property type="project" value="InterPro"/>
</dbReference>
<dbReference type="AlphaFoldDB" id="A0A2T9Z2T5"/>
<organism evidence="8 9">
    <name type="scientific">Furculomyces boomerangus</name>
    <dbReference type="NCBI Taxonomy" id="61424"/>
    <lineage>
        <taxon>Eukaryota</taxon>
        <taxon>Fungi</taxon>
        <taxon>Fungi incertae sedis</taxon>
        <taxon>Zoopagomycota</taxon>
        <taxon>Kickxellomycotina</taxon>
        <taxon>Harpellomycetes</taxon>
        <taxon>Harpellales</taxon>
        <taxon>Harpellaceae</taxon>
        <taxon>Furculomyces</taxon>
    </lineage>
</organism>
<evidence type="ECO:0000256" key="6">
    <source>
        <dbReference type="SAM" id="Phobius"/>
    </source>
</evidence>
<evidence type="ECO:0000256" key="5">
    <source>
        <dbReference type="ARBA" id="ARBA00023136"/>
    </source>
</evidence>
<feature type="transmembrane region" description="Helical" evidence="6">
    <location>
        <begin position="240"/>
        <end position="259"/>
    </location>
</feature>
<dbReference type="InterPro" id="IPR020846">
    <property type="entry name" value="MFS_dom"/>
</dbReference>
<evidence type="ECO:0000259" key="7">
    <source>
        <dbReference type="PROSITE" id="PS50850"/>
    </source>
</evidence>
<feature type="transmembrane region" description="Helical" evidence="6">
    <location>
        <begin position="97"/>
        <end position="119"/>
    </location>
</feature>
<feature type="transmembrane region" description="Helical" evidence="6">
    <location>
        <begin position="354"/>
        <end position="375"/>
    </location>
</feature>
<evidence type="ECO:0000313" key="9">
    <source>
        <dbReference type="Proteomes" id="UP000245699"/>
    </source>
</evidence>
<keyword evidence="9" id="KW-1185">Reference proteome</keyword>
<feature type="transmembrane region" description="Helical" evidence="6">
    <location>
        <begin position="14"/>
        <end position="36"/>
    </location>
</feature>
<dbReference type="Proteomes" id="UP000245699">
    <property type="component" value="Unassembled WGS sequence"/>
</dbReference>
<keyword evidence="4 6" id="KW-1133">Transmembrane helix</keyword>
<reference evidence="8 9" key="1">
    <citation type="journal article" date="2018" name="MBio">
        <title>Comparative Genomics Reveals the Core Gene Toolbox for the Fungus-Insect Symbiosis.</title>
        <authorList>
            <person name="Wang Y."/>
            <person name="Stata M."/>
            <person name="Wang W."/>
            <person name="Stajich J.E."/>
            <person name="White M.M."/>
            <person name="Moncalvo J.M."/>
        </authorList>
    </citation>
    <scope>NUCLEOTIDE SEQUENCE [LARGE SCALE GENOMIC DNA]</scope>
    <source>
        <strain evidence="8 9">AUS-77-4</strain>
    </source>
</reference>
<keyword evidence="3 6" id="KW-0812">Transmembrane</keyword>
<evidence type="ECO:0000256" key="2">
    <source>
        <dbReference type="ARBA" id="ARBA00022448"/>
    </source>
</evidence>
<evidence type="ECO:0000256" key="3">
    <source>
        <dbReference type="ARBA" id="ARBA00022692"/>
    </source>
</evidence>
<evidence type="ECO:0000256" key="1">
    <source>
        <dbReference type="ARBA" id="ARBA00004141"/>
    </source>
</evidence>